<dbReference type="SUPFAM" id="SSF47923">
    <property type="entry name" value="Ypt/Rab-GAP domain of gyp1p"/>
    <property type="match status" value="2"/>
</dbReference>
<evidence type="ECO:0000256" key="3">
    <source>
        <dbReference type="SAM" id="Phobius"/>
    </source>
</evidence>
<evidence type="ECO:0000256" key="2">
    <source>
        <dbReference type="SAM" id="MobiDB-lite"/>
    </source>
</evidence>
<feature type="region of interest" description="Disordered" evidence="2">
    <location>
        <begin position="1"/>
        <end position="20"/>
    </location>
</feature>
<reference evidence="6" key="1">
    <citation type="submission" date="2016-11" db="UniProtKB">
        <authorList>
            <consortium name="WormBaseParasite"/>
        </authorList>
    </citation>
    <scope>IDENTIFICATION</scope>
</reference>
<dbReference type="GO" id="GO:0005789">
    <property type="term" value="C:endoplasmic reticulum membrane"/>
    <property type="evidence" value="ECO:0007669"/>
    <property type="project" value="TreeGrafter"/>
</dbReference>
<dbReference type="Gene3D" id="1.10.8.1310">
    <property type="match status" value="1"/>
</dbReference>
<keyword evidence="3" id="KW-0472">Membrane</keyword>
<accession>A0A1I8IZ44</accession>
<keyword evidence="1" id="KW-0343">GTPase activation</keyword>
<keyword evidence="3" id="KW-1133">Transmembrane helix</keyword>
<keyword evidence="3" id="KW-0812">Transmembrane</keyword>
<dbReference type="InterPro" id="IPR045913">
    <property type="entry name" value="TBC20/Gyp8-like"/>
</dbReference>
<feature type="transmembrane region" description="Helical" evidence="3">
    <location>
        <begin position="381"/>
        <end position="400"/>
    </location>
</feature>
<dbReference type="GO" id="GO:0005096">
    <property type="term" value="F:GTPase activator activity"/>
    <property type="evidence" value="ECO:0007669"/>
    <property type="project" value="UniProtKB-KW"/>
</dbReference>
<evidence type="ECO:0000256" key="1">
    <source>
        <dbReference type="ARBA" id="ARBA00022468"/>
    </source>
</evidence>
<protein>
    <submittedName>
        <fullName evidence="6">Rab-GAP TBC domain-containing protein</fullName>
    </submittedName>
</protein>
<organism evidence="5 6">
    <name type="scientific">Macrostomum lignano</name>
    <dbReference type="NCBI Taxonomy" id="282301"/>
    <lineage>
        <taxon>Eukaryota</taxon>
        <taxon>Metazoa</taxon>
        <taxon>Spiralia</taxon>
        <taxon>Lophotrochozoa</taxon>
        <taxon>Platyhelminthes</taxon>
        <taxon>Rhabditophora</taxon>
        <taxon>Macrostomorpha</taxon>
        <taxon>Macrostomida</taxon>
        <taxon>Macrostomidae</taxon>
        <taxon>Macrostomum</taxon>
    </lineage>
</organism>
<dbReference type="SMART" id="SM00164">
    <property type="entry name" value="TBC"/>
    <property type="match status" value="1"/>
</dbReference>
<dbReference type="GO" id="GO:0006888">
    <property type="term" value="P:endoplasmic reticulum to Golgi vesicle-mediated transport"/>
    <property type="evidence" value="ECO:0007669"/>
    <property type="project" value="TreeGrafter"/>
</dbReference>
<keyword evidence="5" id="KW-1185">Reference proteome</keyword>
<sequence length="402" mass="45035">MPAHAAAATASASSADATDEASSAAALLATFRRRKAERVREALSATSPAGSPDVDALRCLAIERYGLASNELRRLVWPLLTRVADKPEPPTPTQKQLKRHPDYNQMNLQKPTVRLPIYSQVVLDVERSLKRFPPGMDEQVRMSYQDQLVETIMRVLHANSHLHYYQGYHDIVITFLLVLDSRHAYNVVEAVSKSHLREHLYPSMAVTTELLKLVPLLLSKDPRGKRIADLIEKHEVPPAFSVAWVITWFGHVLDDLDAILRLYDFFLASHPLMPLYFSAALVLHKQDRLLSLPPEDIDFAVLHSCLANIPNSGAIQLETVISEACRLFILHPPDTVQSPSWFDELKLFEQPGGQRKPRSRLGLLMVKAQVSLPHLLRSRGALLILLAVLVALLAVLWAQLLS</sequence>
<dbReference type="PANTHER" id="PTHR20913:SF7">
    <property type="entry name" value="RE60063P"/>
    <property type="match status" value="1"/>
</dbReference>
<dbReference type="AlphaFoldDB" id="A0A1I8IZ44"/>
<evidence type="ECO:0000259" key="4">
    <source>
        <dbReference type="PROSITE" id="PS50086"/>
    </source>
</evidence>
<dbReference type="PANTHER" id="PTHR20913">
    <property type="entry name" value="TBC1 DOMAIN FAMILY MEMBER 20/GTPASE"/>
    <property type="match status" value="1"/>
</dbReference>
<dbReference type="PROSITE" id="PS50086">
    <property type="entry name" value="TBC_RABGAP"/>
    <property type="match status" value="1"/>
</dbReference>
<dbReference type="InterPro" id="IPR000195">
    <property type="entry name" value="Rab-GAP-TBC_dom"/>
</dbReference>
<dbReference type="Pfam" id="PF00566">
    <property type="entry name" value="RabGAP-TBC"/>
    <property type="match status" value="1"/>
</dbReference>
<feature type="domain" description="Rab-GAP TBC" evidence="4">
    <location>
        <begin position="67"/>
        <end position="270"/>
    </location>
</feature>
<dbReference type="Proteomes" id="UP000095280">
    <property type="component" value="Unplaced"/>
</dbReference>
<name>A0A1I8IZ44_9PLAT</name>
<evidence type="ECO:0000313" key="5">
    <source>
        <dbReference type="Proteomes" id="UP000095280"/>
    </source>
</evidence>
<proteinExistence type="predicted"/>
<dbReference type="InterPro" id="IPR035969">
    <property type="entry name" value="Rab-GAP_TBC_sf"/>
</dbReference>
<dbReference type="Gene3D" id="1.10.472.80">
    <property type="entry name" value="Ypt/Rab-GAP domain of gyp1p, domain 3"/>
    <property type="match status" value="1"/>
</dbReference>
<evidence type="ECO:0000313" key="6">
    <source>
        <dbReference type="WBParaSite" id="maker-uti_cns_0038258-snap-gene-0.1-mRNA-1"/>
    </source>
</evidence>
<dbReference type="WBParaSite" id="maker-uti_cns_0038258-snap-gene-0.1-mRNA-1">
    <property type="protein sequence ID" value="maker-uti_cns_0038258-snap-gene-0.1-mRNA-1"/>
    <property type="gene ID" value="maker-uti_cns_0038258-snap-gene-0.1"/>
</dbReference>